<sequence length="654" mass="73521">MKRTYLIDSENINDVWVEILDALEIGDCIMVFFTDKSAHMGYDRIVRLMELEKGTVKWIRCFGGQNALDFQLVTELGHQICQDQECEYVIVSNDTGYDSVVRYWQQRGCSVSRIKGMECTKLASRMKKQRQEEPCISIFLKKKTFGEVTPEAVNSEVVSSENSEKAVSEKIVSEQSDFGKLTSENEISGDVVSQQEKTAQTIEAIDAADPVKTAGTANSGAETKVQIDNDASETVQKNAVADFVKDIVDEAKKSVSASVEIGNEEKSENLESESDACDGAESEKPNRRKRRRGKSSAVLAKTLFDKVATPERKAQVESLTDTAKTALGAVLETASEMIAEQIAEKNSEKNSEKNTEKNAEKNAGKKTEKKVEKSAEKSVEENTQKAEKAEKKTEKNAGKSAERHTKKLAETKSEPAPECAVTKPDFEETLKKTENKTEESVIEYPELEDERDLNYDPDEDQDEDSENRKNAENLENAKKSELAEKQGESEASEEIEAQRLASYTPCQRSVLRIFRASGSTDPHQDLKFFMDICGTVKLSNMSMVHNMLEYQFGQAVGNSLYRYLKENPECKEELSAGYSNRRKQREREYLDLILKRNQIEIQEEATETIWKILSGLPRKNLSGIHTALVKKFGQEIGSGYYAVLRNHVKIIRNL</sequence>
<protein>
    <submittedName>
        <fullName evidence="3">PIN domain-containing protein</fullName>
    </submittedName>
</protein>
<dbReference type="EMBL" id="JAJEPU010000002">
    <property type="protein sequence ID" value="MCC2163487.1"/>
    <property type="molecule type" value="Genomic_DNA"/>
</dbReference>
<evidence type="ECO:0000256" key="1">
    <source>
        <dbReference type="SAM" id="MobiDB-lite"/>
    </source>
</evidence>
<feature type="compositionally biased region" description="Basic and acidic residues" evidence="1">
    <location>
        <begin position="342"/>
        <end position="415"/>
    </location>
</feature>
<feature type="compositionally biased region" description="Basic and acidic residues" evidence="1">
    <location>
        <begin position="424"/>
        <end position="439"/>
    </location>
</feature>
<gene>
    <name evidence="3" type="ORF">LKD32_01090</name>
</gene>
<dbReference type="InterPro" id="IPR041494">
    <property type="entry name" value="PIN7"/>
</dbReference>
<evidence type="ECO:0000313" key="4">
    <source>
        <dbReference type="Proteomes" id="UP001198962"/>
    </source>
</evidence>
<organism evidence="3 4">
    <name type="scientific">Brotaphodocola catenula</name>
    <dbReference type="NCBI Taxonomy" id="2885361"/>
    <lineage>
        <taxon>Bacteria</taxon>
        <taxon>Bacillati</taxon>
        <taxon>Bacillota</taxon>
        <taxon>Clostridia</taxon>
        <taxon>Lachnospirales</taxon>
        <taxon>Lachnospiraceae</taxon>
        <taxon>Brotaphodocola</taxon>
    </lineage>
</organism>
<dbReference type="AlphaFoldDB" id="A0AAE3DIU5"/>
<feature type="compositionally biased region" description="Basic and acidic residues" evidence="1">
    <location>
        <begin position="466"/>
        <end position="488"/>
    </location>
</feature>
<evidence type="ECO:0000313" key="3">
    <source>
        <dbReference type="EMBL" id="MCC2163487.1"/>
    </source>
</evidence>
<feature type="region of interest" description="Disordered" evidence="1">
    <location>
        <begin position="255"/>
        <end position="299"/>
    </location>
</feature>
<dbReference type="RefSeq" id="WP_308450348.1">
    <property type="nucleotide sequence ID" value="NZ_JAJEPU010000002.1"/>
</dbReference>
<dbReference type="Pfam" id="PF18475">
    <property type="entry name" value="PIN7"/>
    <property type="match status" value="1"/>
</dbReference>
<feature type="domain" description="PIN-like" evidence="2">
    <location>
        <begin position="6"/>
        <end position="108"/>
    </location>
</feature>
<feature type="compositionally biased region" description="Acidic residues" evidence="1">
    <location>
        <begin position="445"/>
        <end position="465"/>
    </location>
</feature>
<feature type="compositionally biased region" description="Acidic residues" evidence="1">
    <location>
        <begin position="270"/>
        <end position="280"/>
    </location>
</feature>
<keyword evidence="4" id="KW-1185">Reference proteome</keyword>
<reference evidence="3" key="1">
    <citation type="submission" date="2021-10" db="EMBL/GenBank/DDBJ databases">
        <title>Anaerobic single-cell dispensing facilitates the cultivation of human gut bacteria.</title>
        <authorList>
            <person name="Afrizal A."/>
        </authorList>
    </citation>
    <scope>NUCLEOTIDE SEQUENCE</scope>
    <source>
        <strain evidence="3">CLA-AA-H274</strain>
    </source>
</reference>
<proteinExistence type="predicted"/>
<name>A0AAE3DIU5_9FIRM</name>
<dbReference type="Proteomes" id="UP001198962">
    <property type="component" value="Unassembled WGS sequence"/>
</dbReference>
<feature type="region of interest" description="Disordered" evidence="1">
    <location>
        <begin position="341"/>
        <end position="496"/>
    </location>
</feature>
<accession>A0AAE3DIU5</accession>
<comment type="caution">
    <text evidence="3">The sequence shown here is derived from an EMBL/GenBank/DDBJ whole genome shotgun (WGS) entry which is preliminary data.</text>
</comment>
<evidence type="ECO:0000259" key="2">
    <source>
        <dbReference type="Pfam" id="PF18475"/>
    </source>
</evidence>